<evidence type="ECO:0000259" key="2">
    <source>
        <dbReference type="Pfam" id="PF00814"/>
    </source>
</evidence>
<dbReference type="InterPro" id="IPR043129">
    <property type="entry name" value="ATPase_NBD"/>
</dbReference>
<dbReference type="GO" id="GO:0061711">
    <property type="term" value="F:tRNA N(6)-L-threonylcarbamoyladenine synthase activity"/>
    <property type="evidence" value="ECO:0007669"/>
    <property type="project" value="UniProtKB-EC"/>
</dbReference>
<dbReference type="InterPro" id="IPR000905">
    <property type="entry name" value="Gcp-like_dom"/>
</dbReference>
<evidence type="ECO:0000256" key="1">
    <source>
        <dbReference type="SAM" id="MobiDB-lite"/>
    </source>
</evidence>
<dbReference type="PANTHER" id="PTHR11735">
    <property type="entry name" value="TRNA N6-ADENOSINE THREONYLCARBAMOYLTRANSFERASE"/>
    <property type="match status" value="1"/>
</dbReference>
<dbReference type="Proteomes" id="UP001304683">
    <property type="component" value="Chromosome"/>
</dbReference>
<feature type="region of interest" description="Disordered" evidence="1">
    <location>
        <begin position="158"/>
        <end position="203"/>
    </location>
</feature>
<dbReference type="Gene3D" id="3.30.420.40">
    <property type="match status" value="2"/>
</dbReference>
<protein>
    <submittedName>
        <fullName evidence="3">tRNA (Adenosine(37)-N6)-threonylcarbamoyltransferase complex dimerization subunit type 1 TsaB</fullName>
        <ecNumber evidence="3">2.3.1.234</ecNumber>
    </submittedName>
</protein>
<name>A0ABZ0QP81_9FIRM</name>
<feature type="compositionally biased region" description="Low complexity" evidence="1">
    <location>
        <begin position="182"/>
        <end position="196"/>
    </location>
</feature>
<accession>A0ABZ0QP81</accession>
<keyword evidence="3" id="KW-0808">Transferase</keyword>
<dbReference type="RefSeq" id="WP_318750864.1">
    <property type="nucleotide sequence ID" value="NZ_CP132508.1"/>
</dbReference>
<keyword evidence="4" id="KW-1185">Reference proteome</keyword>
<evidence type="ECO:0000313" key="3">
    <source>
        <dbReference type="EMBL" id="WPD19317.1"/>
    </source>
</evidence>
<dbReference type="InterPro" id="IPR022496">
    <property type="entry name" value="T6A_TsaB"/>
</dbReference>
<reference evidence="3 4" key="1">
    <citation type="submission" date="2023-08" db="EMBL/GenBank/DDBJ databases">
        <title>Genome sequence of Thermaerobacter compostii strain Ins1, a spore-forming filamentous bacterium isolated from a deep geothermal reservoir.</title>
        <authorList>
            <person name="Bregnard D."/>
            <person name="Gonzalez D."/>
            <person name="Junier P."/>
        </authorList>
    </citation>
    <scope>NUCLEOTIDE SEQUENCE [LARGE SCALE GENOMIC DNA]</scope>
    <source>
        <strain evidence="3 4">Ins1</strain>
    </source>
</reference>
<dbReference type="EMBL" id="CP132508">
    <property type="protein sequence ID" value="WPD19317.1"/>
    <property type="molecule type" value="Genomic_DNA"/>
</dbReference>
<dbReference type="PANTHER" id="PTHR11735:SF11">
    <property type="entry name" value="TRNA THREONYLCARBAMOYLADENOSINE BIOSYNTHESIS PROTEIN TSAB"/>
    <property type="match status" value="1"/>
</dbReference>
<dbReference type="Pfam" id="PF00814">
    <property type="entry name" value="TsaD"/>
    <property type="match status" value="1"/>
</dbReference>
<dbReference type="CDD" id="cd24032">
    <property type="entry name" value="ASKHA_NBD_TsaB"/>
    <property type="match status" value="1"/>
</dbReference>
<feature type="domain" description="Gcp-like" evidence="2">
    <location>
        <begin position="31"/>
        <end position="144"/>
    </location>
</feature>
<dbReference type="SUPFAM" id="SSF53067">
    <property type="entry name" value="Actin-like ATPase domain"/>
    <property type="match status" value="1"/>
</dbReference>
<gene>
    <name evidence="3" type="primary">tsaB</name>
    <name evidence="3" type="ORF">Q5761_01185</name>
</gene>
<dbReference type="EC" id="2.3.1.234" evidence="3"/>
<evidence type="ECO:0000313" key="4">
    <source>
        <dbReference type="Proteomes" id="UP001304683"/>
    </source>
</evidence>
<sequence>MTPWILGIDTSGPRCGVALLQGERVAGVEELAAPGTNRALMPAIDRLCRRAGIGPRRLDGIAVALGPGSFTGLRIGLATAKGLAVALGRPLAGVGTLEAVASAAAGGDGGTGVMRNRLVVRRARRDEFYAAAFDPSGRRLWGPDVVAADALAAFLGPRGGHPARSPIPTGAGVPEGRPADLPGGRSAGAPPAGVGDPPSPGALDGGAAGAGWVVVVDPADGAALGLAAAVAPTAPAGGTVDATGAGHADVMVVPDPGAVPVAVARLARRRLEAGGDDPATLVPLYLPAGSTFRPYPGAAQGSPAPDRG</sequence>
<dbReference type="NCBIfam" id="TIGR03725">
    <property type="entry name" value="T6A_YeaZ"/>
    <property type="match status" value="1"/>
</dbReference>
<organism evidence="3 4">
    <name type="scientific">Thermaerobacter composti</name>
    <dbReference type="NCBI Taxonomy" id="554949"/>
    <lineage>
        <taxon>Bacteria</taxon>
        <taxon>Bacillati</taxon>
        <taxon>Bacillota</taxon>
        <taxon>Clostridia</taxon>
        <taxon>Eubacteriales</taxon>
        <taxon>Clostridiales Family XVII. Incertae Sedis</taxon>
        <taxon>Thermaerobacter</taxon>
    </lineage>
</organism>
<keyword evidence="3" id="KW-0012">Acyltransferase</keyword>
<proteinExistence type="predicted"/>